<evidence type="ECO:0000256" key="2">
    <source>
        <dbReference type="SAM" id="Phobius"/>
    </source>
</evidence>
<protein>
    <submittedName>
        <fullName evidence="3">Uncharacterized protein</fullName>
    </submittedName>
</protein>
<feature type="region of interest" description="Disordered" evidence="1">
    <location>
        <begin position="1"/>
        <end position="56"/>
    </location>
</feature>
<feature type="transmembrane region" description="Helical" evidence="2">
    <location>
        <begin position="115"/>
        <end position="132"/>
    </location>
</feature>
<feature type="region of interest" description="Disordered" evidence="1">
    <location>
        <begin position="555"/>
        <end position="574"/>
    </location>
</feature>
<keyword evidence="2" id="KW-0472">Membrane</keyword>
<evidence type="ECO:0000256" key="1">
    <source>
        <dbReference type="SAM" id="MobiDB-lite"/>
    </source>
</evidence>
<proteinExistence type="predicted"/>
<feature type="compositionally biased region" description="Polar residues" evidence="1">
    <location>
        <begin position="12"/>
        <end position="23"/>
    </location>
</feature>
<reference evidence="3 4" key="1">
    <citation type="submission" date="2023-01" db="EMBL/GenBank/DDBJ databases">
        <title>Analysis of 21 Apiospora genomes using comparative genomics revels a genus with tremendous synthesis potential of carbohydrate active enzymes and secondary metabolites.</title>
        <authorList>
            <person name="Sorensen T."/>
        </authorList>
    </citation>
    <scope>NUCLEOTIDE SEQUENCE [LARGE SCALE GENOMIC DNA]</scope>
    <source>
        <strain evidence="3 4">CBS 83171</strain>
    </source>
</reference>
<comment type="caution">
    <text evidence="3">The sequence shown here is derived from an EMBL/GenBank/DDBJ whole genome shotgun (WGS) entry which is preliminary data.</text>
</comment>
<dbReference type="EMBL" id="JAQQWM010000007">
    <property type="protein sequence ID" value="KAK8057346.1"/>
    <property type="molecule type" value="Genomic_DNA"/>
</dbReference>
<feature type="transmembrane region" description="Helical" evidence="2">
    <location>
        <begin position="526"/>
        <end position="546"/>
    </location>
</feature>
<keyword evidence="2" id="KW-0812">Transmembrane</keyword>
<dbReference type="InterPro" id="IPR021514">
    <property type="entry name" value="DUF3176"/>
</dbReference>
<keyword evidence="2" id="KW-1133">Transmembrane helix</keyword>
<organism evidence="3 4">
    <name type="scientific">Apiospora saccharicola</name>
    <dbReference type="NCBI Taxonomy" id="335842"/>
    <lineage>
        <taxon>Eukaryota</taxon>
        <taxon>Fungi</taxon>
        <taxon>Dikarya</taxon>
        <taxon>Ascomycota</taxon>
        <taxon>Pezizomycotina</taxon>
        <taxon>Sordariomycetes</taxon>
        <taxon>Xylariomycetidae</taxon>
        <taxon>Amphisphaeriales</taxon>
        <taxon>Apiosporaceae</taxon>
        <taxon>Apiospora</taxon>
    </lineage>
</organism>
<feature type="compositionally biased region" description="Basic and acidic residues" evidence="1">
    <location>
        <begin position="40"/>
        <end position="51"/>
    </location>
</feature>
<dbReference type="Proteomes" id="UP001446871">
    <property type="component" value="Unassembled WGS sequence"/>
</dbReference>
<name>A0ABR1UEM4_9PEZI</name>
<accession>A0ABR1UEM4</accession>
<dbReference type="PANTHER" id="PTHR35394">
    <property type="entry name" value="DUF3176 DOMAIN-CONTAINING PROTEIN"/>
    <property type="match status" value="1"/>
</dbReference>
<dbReference type="Pfam" id="PF11374">
    <property type="entry name" value="DUF3176"/>
    <property type="match status" value="1"/>
</dbReference>
<gene>
    <name evidence="3" type="ORF">PG996_011283</name>
</gene>
<evidence type="ECO:0000313" key="4">
    <source>
        <dbReference type="Proteomes" id="UP001446871"/>
    </source>
</evidence>
<sequence>MAITISGLGYSQDPTANVPSASTAPEPKGHASAAYSAVPVDERRSDVKAEEGGAPTQTRRGCWEAVQDWTWTLELLSLVFAIASTIAICIILWLWDDRLLSDWPLPIQPNSLVSIFSTLAKTALMLPIGSVISQMKWIWFEEPQNLNDLQTFDRASRGPWGSLKLIWDTRGKAWITKLACVVTVAALAFEPTAQQVLSFETWNTPSSNSTASLSVATNWTSASLLLGDENFYKQVETQGLLLSAFGTKAQNNSIPKFECNAPTCHWENVETLGACSICGGTPRPASTLARNGSFEFFAGAPKNFTVGPTLPNDGQLFPQLDLQPQTDRFVMEARNYMDMPDYSFMKFAAINYTNARNAAQDSTKSWVWEKDAKLDYYLCRIHPCVQFFPEVTVRNGIYESSEPKKKWLIQDPVASAKQDMIIKYRTEDEGSAPDWSVDFGTAQRINAVLGNMMTGTMSRISRPLEFWRQGGITYGVTQYIIDHGPQDVISNFAAILSAQMRNADNVAARDLPGLVLAPQTFVVVNWAWMAGPLGILVFTAATLALAMRPAGPGQPDGAAVLGEPGGDGGNGDGG</sequence>
<evidence type="ECO:0000313" key="3">
    <source>
        <dbReference type="EMBL" id="KAK8057346.1"/>
    </source>
</evidence>
<dbReference type="PANTHER" id="PTHR35394:SF5">
    <property type="entry name" value="DUF3176 DOMAIN-CONTAINING PROTEIN"/>
    <property type="match status" value="1"/>
</dbReference>
<keyword evidence="4" id="KW-1185">Reference proteome</keyword>
<feature type="transmembrane region" description="Helical" evidence="2">
    <location>
        <begin position="75"/>
        <end position="95"/>
    </location>
</feature>
<feature type="compositionally biased region" description="Gly residues" evidence="1">
    <location>
        <begin position="563"/>
        <end position="574"/>
    </location>
</feature>